<name>A0AAE0ZIX7_9GAST</name>
<reference evidence="3" key="1">
    <citation type="journal article" date="2023" name="G3 (Bethesda)">
        <title>A reference genome for the long-term kleptoplast-retaining sea slug Elysia crispata morphotype clarki.</title>
        <authorList>
            <person name="Eastman K.E."/>
            <person name="Pendleton A.L."/>
            <person name="Shaikh M.A."/>
            <person name="Suttiyut T."/>
            <person name="Ogas R."/>
            <person name="Tomko P."/>
            <person name="Gavelis G."/>
            <person name="Widhalm J.R."/>
            <person name="Wisecaver J.H."/>
        </authorList>
    </citation>
    <scope>NUCLEOTIDE SEQUENCE</scope>
    <source>
        <strain evidence="3">ECLA1</strain>
    </source>
</reference>
<sequence length="222" mass="24790">MPCLSTGLSHYTKTVENLEDSVVFDEMFEWPVARPIEAEEMIDIQIFNFNKYLSNRLVGTFRMILQELIEVGNVKISDCLLDTNNVVMRTTITFELTYNAPDGSVGLWQKGGFEKLRSNELRRGLSEEERMNELNKHDQFASMAELDSRERDMDAQSQSGPSTPSKSIKGSMLSLVSKSSAGKSPKSSTSKTTLSSVLSRVNYDSVLVLPSTAPPVKQRLVP</sequence>
<dbReference type="InterPro" id="IPR037726">
    <property type="entry name" value="C2A_Ferlin"/>
</dbReference>
<accession>A0AAE0ZIX7</accession>
<keyword evidence="4" id="KW-1185">Reference proteome</keyword>
<dbReference type="Gene3D" id="2.60.40.150">
    <property type="entry name" value="C2 domain"/>
    <property type="match status" value="1"/>
</dbReference>
<evidence type="ECO:0000313" key="4">
    <source>
        <dbReference type="Proteomes" id="UP001283361"/>
    </source>
</evidence>
<feature type="domain" description="C2" evidence="2">
    <location>
        <begin position="1"/>
        <end position="80"/>
    </location>
</feature>
<gene>
    <name evidence="3" type="ORF">RRG08_029972</name>
</gene>
<proteinExistence type="predicted"/>
<evidence type="ECO:0000256" key="1">
    <source>
        <dbReference type="SAM" id="MobiDB-lite"/>
    </source>
</evidence>
<feature type="compositionally biased region" description="Low complexity" evidence="1">
    <location>
        <begin position="177"/>
        <end position="195"/>
    </location>
</feature>
<feature type="region of interest" description="Disordered" evidence="1">
    <location>
        <begin position="147"/>
        <end position="195"/>
    </location>
</feature>
<dbReference type="AlphaFoldDB" id="A0AAE0ZIX7"/>
<dbReference type="InterPro" id="IPR035892">
    <property type="entry name" value="C2_domain_sf"/>
</dbReference>
<dbReference type="EMBL" id="JAWDGP010003856">
    <property type="protein sequence ID" value="KAK3770318.1"/>
    <property type="molecule type" value="Genomic_DNA"/>
</dbReference>
<evidence type="ECO:0000313" key="3">
    <source>
        <dbReference type="EMBL" id="KAK3770318.1"/>
    </source>
</evidence>
<protein>
    <recommendedName>
        <fullName evidence="2">C2 domain-containing protein</fullName>
    </recommendedName>
</protein>
<dbReference type="SUPFAM" id="SSF49562">
    <property type="entry name" value="C2 domain (Calcium/lipid-binding domain, CaLB)"/>
    <property type="match status" value="1"/>
</dbReference>
<evidence type="ECO:0000259" key="2">
    <source>
        <dbReference type="PROSITE" id="PS50004"/>
    </source>
</evidence>
<organism evidence="3 4">
    <name type="scientific">Elysia crispata</name>
    <name type="common">lettuce slug</name>
    <dbReference type="NCBI Taxonomy" id="231223"/>
    <lineage>
        <taxon>Eukaryota</taxon>
        <taxon>Metazoa</taxon>
        <taxon>Spiralia</taxon>
        <taxon>Lophotrochozoa</taxon>
        <taxon>Mollusca</taxon>
        <taxon>Gastropoda</taxon>
        <taxon>Heterobranchia</taxon>
        <taxon>Euthyneura</taxon>
        <taxon>Panpulmonata</taxon>
        <taxon>Sacoglossa</taxon>
        <taxon>Placobranchoidea</taxon>
        <taxon>Plakobranchidae</taxon>
        <taxon>Elysia</taxon>
    </lineage>
</organism>
<comment type="caution">
    <text evidence="3">The sequence shown here is derived from an EMBL/GenBank/DDBJ whole genome shotgun (WGS) entry which is preliminary data.</text>
</comment>
<dbReference type="Proteomes" id="UP001283361">
    <property type="component" value="Unassembled WGS sequence"/>
</dbReference>
<dbReference type="InterPro" id="IPR000008">
    <property type="entry name" value="C2_dom"/>
</dbReference>
<dbReference type="PROSITE" id="PS50004">
    <property type="entry name" value="C2"/>
    <property type="match status" value="1"/>
</dbReference>
<feature type="compositionally biased region" description="Polar residues" evidence="1">
    <location>
        <begin position="155"/>
        <end position="168"/>
    </location>
</feature>
<dbReference type="CDD" id="cd08373">
    <property type="entry name" value="C2A_Ferlin"/>
    <property type="match status" value="1"/>
</dbReference>